<proteinExistence type="predicted"/>
<reference evidence="1 2" key="1">
    <citation type="submission" date="2011-06" db="EMBL/GenBank/DDBJ databases">
        <title>The draft genome of Thiocapsa marina 5811.</title>
        <authorList>
            <consortium name="US DOE Joint Genome Institute (JGI-PGF)"/>
            <person name="Lucas S."/>
            <person name="Han J."/>
            <person name="Cheng J.-F."/>
            <person name="Goodwin L."/>
            <person name="Pitluck S."/>
            <person name="Peters L."/>
            <person name="Land M.L."/>
            <person name="Hauser L."/>
            <person name="Vogl K."/>
            <person name="Liu Z."/>
            <person name="Imhoff J."/>
            <person name="Thiel V."/>
            <person name="Frigaard N.-U."/>
            <person name="Bryant D."/>
            <person name="Woyke T.J."/>
        </authorList>
    </citation>
    <scope>NUCLEOTIDE SEQUENCE [LARGE SCALE GENOMIC DNA]</scope>
    <source>
        <strain evidence="1 2">5811</strain>
    </source>
</reference>
<gene>
    <name evidence="1" type="ORF">ThimaDRAFT_2894</name>
</gene>
<keyword evidence="2" id="KW-1185">Reference proteome</keyword>
<dbReference type="eggNOG" id="COG1848">
    <property type="taxonomic scope" value="Bacteria"/>
</dbReference>
<sequence length="116" mass="12549">MTAEWWDARRSQYAPFISTRVEDEISKGGPKAAQTRLALVDEIPALDIADQANLVSKDLSALGAVPRNSEEDALHIAISRVPADTEGVIEQGARALVRQPVKMVGRNHDPVVEHGG</sequence>
<protein>
    <submittedName>
        <fullName evidence="1">Uncharacterized protein</fullName>
    </submittedName>
</protein>
<accession>F9UD91</accession>
<dbReference type="STRING" id="768671.ThimaDRAFT_2894"/>
<dbReference type="Proteomes" id="UP000005459">
    <property type="component" value="Unassembled WGS sequence"/>
</dbReference>
<dbReference type="EMBL" id="AFWV01000009">
    <property type="protein sequence ID" value="EGV17835.1"/>
    <property type="molecule type" value="Genomic_DNA"/>
</dbReference>
<organism evidence="1 2">
    <name type="scientific">Thiocapsa marina 5811</name>
    <dbReference type="NCBI Taxonomy" id="768671"/>
    <lineage>
        <taxon>Bacteria</taxon>
        <taxon>Pseudomonadati</taxon>
        <taxon>Pseudomonadota</taxon>
        <taxon>Gammaproteobacteria</taxon>
        <taxon>Chromatiales</taxon>
        <taxon>Chromatiaceae</taxon>
        <taxon>Thiocapsa</taxon>
    </lineage>
</organism>
<evidence type="ECO:0000313" key="1">
    <source>
        <dbReference type="EMBL" id="EGV17835.1"/>
    </source>
</evidence>
<dbReference type="AlphaFoldDB" id="F9UD91"/>
<name>F9UD91_9GAMM</name>
<evidence type="ECO:0000313" key="2">
    <source>
        <dbReference type="Proteomes" id="UP000005459"/>
    </source>
</evidence>